<keyword evidence="2" id="KW-1185">Reference proteome</keyword>
<dbReference type="SUPFAM" id="SSF52047">
    <property type="entry name" value="RNI-like"/>
    <property type="match status" value="1"/>
</dbReference>
<gene>
    <name evidence="1" type="ORF">DdX_19734</name>
</gene>
<proteinExistence type="predicted"/>
<organism evidence="1 2">
    <name type="scientific">Ditylenchus destructor</name>
    <dbReference type="NCBI Taxonomy" id="166010"/>
    <lineage>
        <taxon>Eukaryota</taxon>
        <taxon>Metazoa</taxon>
        <taxon>Ecdysozoa</taxon>
        <taxon>Nematoda</taxon>
        <taxon>Chromadorea</taxon>
        <taxon>Rhabditida</taxon>
        <taxon>Tylenchina</taxon>
        <taxon>Tylenchomorpha</taxon>
        <taxon>Sphaerularioidea</taxon>
        <taxon>Anguinidae</taxon>
        <taxon>Anguininae</taxon>
        <taxon>Ditylenchus</taxon>
    </lineage>
</organism>
<accession>A0AAD4MIG7</accession>
<protein>
    <submittedName>
        <fullName evidence="1">Uncharacterized protein</fullName>
    </submittedName>
</protein>
<dbReference type="EMBL" id="JAKKPZ010000435">
    <property type="protein sequence ID" value="KAI1695159.1"/>
    <property type="molecule type" value="Genomic_DNA"/>
</dbReference>
<comment type="caution">
    <text evidence="1">The sequence shown here is derived from an EMBL/GenBank/DDBJ whole genome shotgun (WGS) entry which is preliminary data.</text>
</comment>
<name>A0AAD4MIG7_9BILA</name>
<dbReference type="InterPro" id="IPR032675">
    <property type="entry name" value="LRR_dom_sf"/>
</dbReference>
<reference evidence="1" key="1">
    <citation type="submission" date="2022-01" db="EMBL/GenBank/DDBJ databases">
        <title>Genome Sequence Resource for Two Populations of Ditylenchus destructor, the Migratory Endoparasitic Phytonematode.</title>
        <authorList>
            <person name="Zhang H."/>
            <person name="Lin R."/>
            <person name="Xie B."/>
        </authorList>
    </citation>
    <scope>NUCLEOTIDE SEQUENCE</scope>
    <source>
        <strain evidence="1">BazhouSP</strain>
    </source>
</reference>
<evidence type="ECO:0000313" key="2">
    <source>
        <dbReference type="Proteomes" id="UP001201812"/>
    </source>
</evidence>
<sequence length="399" mass="45527">MTIRQTIYPAIRQSFISMAEYVEHLKLDMVYDLDDASLKEIAQTVPHLKALEMRWCDMQECRGGLRDCFNAMKDLEYLDITAPGVTLFGNHTLPESAGVLCLQSVLRKYNNLSSDQPSLVKFPSNLKYLALMGINDAEQILTWVAEGCTNLNGLRLNCSMSYAGYIFQVISEMKNLTYLAIPLTRIPRNVDLSFLGSLTHLRALEIHTLDEMVISSIIQYCFALEHLDIYDDRKGNVVITTEMHSSLLRIATISSLRSLSISASSYSKEQTTELVNQLSTNRNLEYIEMKTTHGALEPEVLFELLRRCMNIQSVSLNYRWADVYPHICQVVDEVGEQYEKLFQNAHPMVEIQCESLAIKKSKKAKKNWKSYKWLRFVPKISPPAVLEKWQYGSLSAGKP</sequence>
<dbReference type="AlphaFoldDB" id="A0AAD4MIG7"/>
<dbReference type="Gene3D" id="3.80.10.10">
    <property type="entry name" value="Ribonuclease Inhibitor"/>
    <property type="match status" value="1"/>
</dbReference>
<evidence type="ECO:0000313" key="1">
    <source>
        <dbReference type="EMBL" id="KAI1695159.1"/>
    </source>
</evidence>
<dbReference type="Proteomes" id="UP001201812">
    <property type="component" value="Unassembled WGS sequence"/>
</dbReference>